<evidence type="ECO:0000256" key="8">
    <source>
        <dbReference type="SAM" id="Coils"/>
    </source>
</evidence>
<feature type="signal peptide" evidence="9">
    <location>
        <begin position="1"/>
        <end position="25"/>
    </location>
</feature>
<keyword evidence="3" id="KW-0804">Transcription</keyword>
<dbReference type="GO" id="GO:0005654">
    <property type="term" value="C:nucleoplasm"/>
    <property type="evidence" value="ECO:0007669"/>
    <property type="project" value="UniProtKB-ARBA"/>
</dbReference>
<feature type="domain" description="RNA polymerase Rpb4/RPC9 core" evidence="10">
    <location>
        <begin position="45"/>
        <end position="162"/>
    </location>
</feature>
<evidence type="ECO:0000256" key="1">
    <source>
        <dbReference type="ARBA" id="ARBA00004123"/>
    </source>
</evidence>
<feature type="non-terminal residue" evidence="11">
    <location>
        <position position="1"/>
    </location>
</feature>
<dbReference type="InterPro" id="IPR038324">
    <property type="entry name" value="Rpb4/RPC9_sf"/>
</dbReference>
<gene>
    <name evidence="11" type="ORF">OTU49_006930</name>
</gene>
<dbReference type="Proteomes" id="UP001445076">
    <property type="component" value="Unassembled WGS sequence"/>
</dbReference>
<evidence type="ECO:0000256" key="9">
    <source>
        <dbReference type="SAM" id="SignalP"/>
    </source>
</evidence>
<name>A0AAW0WKQ5_CHEQU</name>
<comment type="subcellular location">
    <subcellularLocation>
        <location evidence="1">Nucleus</location>
    </subcellularLocation>
</comment>
<organism evidence="11 12">
    <name type="scientific">Cherax quadricarinatus</name>
    <name type="common">Australian red claw crayfish</name>
    <dbReference type="NCBI Taxonomy" id="27406"/>
    <lineage>
        <taxon>Eukaryota</taxon>
        <taxon>Metazoa</taxon>
        <taxon>Ecdysozoa</taxon>
        <taxon>Arthropoda</taxon>
        <taxon>Crustacea</taxon>
        <taxon>Multicrustacea</taxon>
        <taxon>Malacostraca</taxon>
        <taxon>Eumalacostraca</taxon>
        <taxon>Eucarida</taxon>
        <taxon>Decapoda</taxon>
        <taxon>Pleocyemata</taxon>
        <taxon>Astacidea</taxon>
        <taxon>Parastacoidea</taxon>
        <taxon>Parastacidae</taxon>
        <taxon>Cherax</taxon>
    </lineage>
</organism>
<accession>A0AAW0WKQ5</accession>
<sequence length="163" mass="19213">RDRLGRAGWMVVLLSFHYYCEVIMAEVQCSTDTTEEDATELQFPKEFEKAETLLISEVQMLLEHRKQTNENAEEEQELNERFMKTLNYCERFSKFKNRTTIKAIRELLNQKKLHKFELAALANLCPETPEEAKALIPSLEGRFEDEELRILLEDMATQRSFQC</sequence>
<protein>
    <recommendedName>
        <fullName evidence="6">DNA-directed RNA polymerase II subunit RPB4</fullName>
    </recommendedName>
    <alternativeName>
        <fullName evidence="7">DNA-directed RNA polymerase II subunit rpb4</fullName>
    </alternativeName>
</protein>
<dbReference type="FunFam" id="1.20.1250.40:FF:000001">
    <property type="entry name" value="DNA-directed RNA polymerase II subunit RPB4"/>
    <property type="match status" value="1"/>
</dbReference>
<comment type="similarity">
    <text evidence="5">Belongs to the eukaryotic RPB4 RNA polymerase subunit family.</text>
</comment>
<evidence type="ECO:0000256" key="3">
    <source>
        <dbReference type="ARBA" id="ARBA00023163"/>
    </source>
</evidence>
<dbReference type="InterPro" id="IPR006590">
    <property type="entry name" value="RNA_pol_Rpb4/RPC9_core"/>
</dbReference>
<proteinExistence type="inferred from homology"/>
<dbReference type="InterPro" id="IPR005574">
    <property type="entry name" value="Rpb4/RPC9"/>
</dbReference>
<evidence type="ECO:0000256" key="2">
    <source>
        <dbReference type="ARBA" id="ARBA00022478"/>
    </source>
</evidence>
<evidence type="ECO:0000259" key="10">
    <source>
        <dbReference type="SMART" id="SM00657"/>
    </source>
</evidence>
<keyword evidence="4" id="KW-0539">Nucleus</keyword>
<dbReference type="GO" id="GO:0000166">
    <property type="term" value="F:nucleotide binding"/>
    <property type="evidence" value="ECO:0007669"/>
    <property type="project" value="InterPro"/>
</dbReference>
<dbReference type="InterPro" id="IPR045222">
    <property type="entry name" value="Rpb4-like"/>
</dbReference>
<dbReference type="GO" id="GO:0000428">
    <property type="term" value="C:DNA-directed RNA polymerase complex"/>
    <property type="evidence" value="ECO:0007669"/>
    <property type="project" value="UniProtKB-KW"/>
</dbReference>
<evidence type="ECO:0000256" key="6">
    <source>
        <dbReference type="ARBA" id="ARBA00072215"/>
    </source>
</evidence>
<reference evidence="11 12" key="1">
    <citation type="journal article" date="2024" name="BMC Genomics">
        <title>Genome assembly of redclaw crayfish (Cherax quadricarinatus) provides insights into its immune adaptation and hypoxia tolerance.</title>
        <authorList>
            <person name="Liu Z."/>
            <person name="Zheng J."/>
            <person name="Li H."/>
            <person name="Fang K."/>
            <person name="Wang S."/>
            <person name="He J."/>
            <person name="Zhou D."/>
            <person name="Weng S."/>
            <person name="Chi M."/>
            <person name="Gu Z."/>
            <person name="He J."/>
            <person name="Li F."/>
            <person name="Wang M."/>
        </authorList>
    </citation>
    <scope>NUCLEOTIDE SEQUENCE [LARGE SCALE GENOMIC DNA]</scope>
    <source>
        <strain evidence="11">ZL_2023a</strain>
    </source>
</reference>
<feature type="chain" id="PRO_5043553244" description="DNA-directed RNA polymerase II subunit RPB4" evidence="9">
    <location>
        <begin position="26"/>
        <end position="163"/>
    </location>
</feature>
<comment type="caution">
    <text evidence="11">The sequence shown here is derived from an EMBL/GenBank/DDBJ whole genome shotgun (WGS) entry which is preliminary data.</text>
</comment>
<dbReference type="GO" id="GO:0006352">
    <property type="term" value="P:DNA-templated transcription initiation"/>
    <property type="evidence" value="ECO:0007669"/>
    <property type="project" value="InterPro"/>
</dbReference>
<evidence type="ECO:0000256" key="7">
    <source>
        <dbReference type="ARBA" id="ARBA00073914"/>
    </source>
</evidence>
<keyword evidence="8" id="KW-0175">Coiled coil</keyword>
<dbReference type="SMART" id="SM00657">
    <property type="entry name" value="RPOL4c"/>
    <property type="match status" value="1"/>
</dbReference>
<dbReference type="Gene3D" id="1.20.1250.40">
    <property type="match status" value="1"/>
</dbReference>
<dbReference type="PANTHER" id="PTHR21297">
    <property type="entry name" value="DNA-DIRECTED RNA POLYMERASE II"/>
    <property type="match status" value="1"/>
</dbReference>
<dbReference type="Pfam" id="PF03874">
    <property type="entry name" value="RNA_pol_Rpb4"/>
    <property type="match status" value="1"/>
</dbReference>
<evidence type="ECO:0000313" key="11">
    <source>
        <dbReference type="EMBL" id="KAK8732795.1"/>
    </source>
</evidence>
<feature type="coiled-coil region" evidence="8">
    <location>
        <begin position="55"/>
        <end position="85"/>
    </location>
</feature>
<evidence type="ECO:0000256" key="4">
    <source>
        <dbReference type="ARBA" id="ARBA00023242"/>
    </source>
</evidence>
<keyword evidence="9" id="KW-0732">Signal</keyword>
<keyword evidence="2" id="KW-0240">DNA-directed RNA polymerase</keyword>
<evidence type="ECO:0000313" key="12">
    <source>
        <dbReference type="Proteomes" id="UP001445076"/>
    </source>
</evidence>
<dbReference type="InterPro" id="IPR010997">
    <property type="entry name" value="HRDC-like_sf"/>
</dbReference>
<dbReference type="SUPFAM" id="SSF47819">
    <property type="entry name" value="HRDC-like"/>
    <property type="match status" value="1"/>
</dbReference>
<evidence type="ECO:0000256" key="5">
    <source>
        <dbReference type="ARBA" id="ARBA00025724"/>
    </source>
</evidence>
<dbReference type="EMBL" id="JARKIK010000056">
    <property type="protein sequence ID" value="KAK8732795.1"/>
    <property type="molecule type" value="Genomic_DNA"/>
</dbReference>
<keyword evidence="12" id="KW-1185">Reference proteome</keyword>
<dbReference type="AlphaFoldDB" id="A0AAW0WKQ5"/>